<comment type="caution">
    <text evidence="20">The sequence shown here is derived from an EMBL/GenBank/DDBJ whole genome shotgun (WGS) entry which is preliminary data.</text>
</comment>
<dbReference type="SUPFAM" id="SSF47226">
    <property type="entry name" value="Histidine-containing phosphotransfer domain, HPT domain"/>
    <property type="match status" value="1"/>
</dbReference>
<dbReference type="GO" id="GO:0005524">
    <property type="term" value="F:ATP binding"/>
    <property type="evidence" value="ECO:0007669"/>
    <property type="project" value="UniProtKB-KW"/>
</dbReference>
<dbReference type="InterPro" id="IPR036890">
    <property type="entry name" value="HATPase_C_sf"/>
</dbReference>
<dbReference type="PROSITE" id="PS50109">
    <property type="entry name" value="HIS_KIN"/>
    <property type="match status" value="1"/>
</dbReference>
<feature type="domain" description="Histidine kinase" evidence="15">
    <location>
        <begin position="576"/>
        <end position="796"/>
    </location>
</feature>
<comment type="catalytic activity">
    <reaction evidence="1">
        <text>ATP + protein L-histidine = ADP + protein N-phospho-L-histidine.</text>
        <dbReference type="EC" id="2.7.13.3"/>
    </reaction>
</comment>
<dbReference type="InterPro" id="IPR008207">
    <property type="entry name" value="Sig_transdc_His_kin_Hpt_dom"/>
</dbReference>
<dbReference type="InterPro" id="IPR004358">
    <property type="entry name" value="Sig_transdc_His_kin-like_C"/>
</dbReference>
<evidence type="ECO:0000256" key="8">
    <source>
        <dbReference type="ARBA" id="ARBA00022840"/>
    </source>
</evidence>
<keyword evidence="9" id="KW-1133">Transmembrane helix</keyword>
<keyword evidence="11" id="KW-0472">Membrane</keyword>
<dbReference type="InterPro" id="IPR035965">
    <property type="entry name" value="PAS-like_dom_sf"/>
</dbReference>
<dbReference type="InterPro" id="IPR000014">
    <property type="entry name" value="PAS"/>
</dbReference>
<dbReference type="Pfam" id="PF00512">
    <property type="entry name" value="HisKA"/>
    <property type="match status" value="1"/>
</dbReference>
<dbReference type="PROSITE" id="PS50894">
    <property type="entry name" value="HPT"/>
    <property type="match status" value="1"/>
</dbReference>
<feature type="coiled-coil region" evidence="14">
    <location>
        <begin position="542"/>
        <end position="572"/>
    </location>
</feature>
<dbReference type="Gene3D" id="3.30.565.10">
    <property type="entry name" value="Histidine kinase-like ATPase, C-terminal domain"/>
    <property type="match status" value="1"/>
</dbReference>
<dbReference type="PROSITE" id="PS50113">
    <property type="entry name" value="PAC"/>
    <property type="match status" value="3"/>
</dbReference>
<dbReference type="PANTHER" id="PTHR45339">
    <property type="entry name" value="HYBRID SIGNAL TRANSDUCTION HISTIDINE KINASE J"/>
    <property type="match status" value="1"/>
</dbReference>
<comment type="subcellular location">
    <subcellularLocation>
        <location evidence="2">Cell membrane</location>
        <topology evidence="2">Multi-pass membrane protein</topology>
    </subcellularLocation>
</comment>
<dbReference type="PANTHER" id="PTHR45339:SF1">
    <property type="entry name" value="HYBRID SIGNAL TRANSDUCTION HISTIDINE KINASE J"/>
    <property type="match status" value="1"/>
</dbReference>
<dbReference type="PROSITE" id="PS50110">
    <property type="entry name" value="RESPONSE_REGULATORY"/>
    <property type="match status" value="1"/>
</dbReference>
<dbReference type="InterPro" id="IPR013655">
    <property type="entry name" value="PAS_fold_3"/>
</dbReference>
<dbReference type="Pfam" id="PF02518">
    <property type="entry name" value="HATPase_c"/>
    <property type="match status" value="1"/>
</dbReference>
<dbReference type="InterPro" id="IPR003661">
    <property type="entry name" value="HisK_dim/P_dom"/>
</dbReference>
<dbReference type="InterPro" id="IPR011006">
    <property type="entry name" value="CheY-like_superfamily"/>
</dbReference>
<evidence type="ECO:0000259" key="16">
    <source>
        <dbReference type="PROSITE" id="PS50110"/>
    </source>
</evidence>
<dbReference type="SMART" id="SM00387">
    <property type="entry name" value="HATPase_c"/>
    <property type="match status" value="1"/>
</dbReference>
<dbReference type="OrthoDB" id="9797097at2"/>
<dbReference type="RefSeq" id="WP_059069156.1">
    <property type="nucleotide sequence ID" value="NZ_LNAL01000006.1"/>
</dbReference>
<gene>
    <name evidence="20" type="ORF">ASU33_07720</name>
</gene>
<dbReference type="CDD" id="cd00082">
    <property type="entry name" value="HisKA"/>
    <property type="match status" value="1"/>
</dbReference>
<dbReference type="InterPro" id="IPR013656">
    <property type="entry name" value="PAS_4"/>
</dbReference>
<evidence type="ECO:0000259" key="17">
    <source>
        <dbReference type="PROSITE" id="PS50112"/>
    </source>
</evidence>
<dbReference type="Proteomes" id="UP000054223">
    <property type="component" value="Unassembled WGS sequence"/>
</dbReference>
<dbReference type="Gene3D" id="1.10.287.130">
    <property type="match status" value="1"/>
</dbReference>
<evidence type="ECO:0000313" key="21">
    <source>
        <dbReference type="Proteomes" id="UP000054223"/>
    </source>
</evidence>
<dbReference type="InterPro" id="IPR001610">
    <property type="entry name" value="PAC"/>
</dbReference>
<feature type="modified residue" description="4-aspartylphosphate" evidence="13">
    <location>
        <position position="868"/>
    </location>
</feature>
<dbReference type="Pfam" id="PF01627">
    <property type="entry name" value="Hpt"/>
    <property type="match status" value="1"/>
</dbReference>
<evidence type="ECO:0000259" key="15">
    <source>
        <dbReference type="PROSITE" id="PS50109"/>
    </source>
</evidence>
<dbReference type="Pfam" id="PF08448">
    <property type="entry name" value="PAS_4"/>
    <property type="match status" value="1"/>
</dbReference>
<evidence type="ECO:0000256" key="7">
    <source>
        <dbReference type="ARBA" id="ARBA00022741"/>
    </source>
</evidence>
<feature type="domain" description="PAS" evidence="17">
    <location>
        <begin position="292"/>
        <end position="369"/>
    </location>
</feature>
<evidence type="ECO:0000256" key="3">
    <source>
        <dbReference type="ARBA" id="ARBA00012438"/>
    </source>
</evidence>
<dbReference type="Gene3D" id="1.20.120.160">
    <property type="entry name" value="HPT domain"/>
    <property type="match status" value="1"/>
</dbReference>
<protein>
    <recommendedName>
        <fullName evidence="3">histidine kinase</fullName>
        <ecNumber evidence="3">2.7.13.3</ecNumber>
    </recommendedName>
</protein>
<dbReference type="SMART" id="SM00091">
    <property type="entry name" value="PAS"/>
    <property type="match status" value="4"/>
</dbReference>
<organism evidence="20 21">
    <name type="scientific">Solirubrum puertoriconensis</name>
    <dbReference type="NCBI Taxonomy" id="1751427"/>
    <lineage>
        <taxon>Bacteria</taxon>
        <taxon>Pseudomonadati</taxon>
        <taxon>Bacteroidota</taxon>
        <taxon>Cytophagia</taxon>
        <taxon>Cytophagales</taxon>
    </lineage>
</organism>
<dbReference type="CDD" id="cd16922">
    <property type="entry name" value="HATPase_EvgS-ArcB-TorS-like"/>
    <property type="match status" value="1"/>
</dbReference>
<dbReference type="NCBIfam" id="TIGR00229">
    <property type="entry name" value="sensory_box"/>
    <property type="match status" value="3"/>
</dbReference>
<evidence type="ECO:0000256" key="12">
    <source>
        <dbReference type="PROSITE-ProRule" id="PRU00110"/>
    </source>
</evidence>
<feature type="domain" description="PAC" evidence="18">
    <location>
        <begin position="371"/>
        <end position="424"/>
    </location>
</feature>
<dbReference type="SUPFAM" id="SSF52172">
    <property type="entry name" value="CheY-like"/>
    <property type="match status" value="1"/>
</dbReference>
<dbReference type="EMBL" id="LNAL01000006">
    <property type="protein sequence ID" value="KUG08079.1"/>
    <property type="molecule type" value="Genomic_DNA"/>
</dbReference>
<dbReference type="InterPro" id="IPR036641">
    <property type="entry name" value="HPT_dom_sf"/>
</dbReference>
<dbReference type="InterPro" id="IPR003594">
    <property type="entry name" value="HATPase_dom"/>
</dbReference>
<evidence type="ECO:0000256" key="5">
    <source>
        <dbReference type="ARBA" id="ARBA00022553"/>
    </source>
</evidence>
<feature type="domain" description="HPt" evidence="19">
    <location>
        <begin position="964"/>
        <end position="1060"/>
    </location>
</feature>
<evidence type="ECO:0000256" key="10">
    <source>
        <dbReference type="ARBA" id="ARBA00023012"/>
    </source>
</evidence>
<dbReference type="Pfam" id="PF00072">
    <property type="entry name" value="Response_reg"/>
    <property type="match status" value="1"/>
</dbReference>
<evidence type="ECO:0000256" key="9">
    <source>
        <dbReference type="ARBA" id="ARBA00022989"/>
    </source>
</evidence>
<evidence type="ECO:0000256" key="11">
    <source>
        <dbReference type="ARBA" id="ARBA00023136"/>
    </source>
</evidence>
<feature type="domain" description="PAC" evidence="18">
    <location>
        <begin position="238"/>
        <end position="291"/>
    </location>
</feature>
<evidence type="ECO:0000313" key="20">
    <source>
        <dbReference type="EMBL" id="KUG08079.1"/>
    </source>
</evidence>
<dbReference type="SUPFAM" id="SSF55785">
    <property type="entry name" value="PYP-like sensor domain (PAS domain)"/>
    <property type="match status" value="3"/>
</dbReference>
<dbReference type="InterPro" id="IPR005467">
    <property type="entry name" value="His_kinase_dom"/>
</dbReference>
<dbReference type="CDD" id="cd00130">
    <property type="entry name" value="PAS"/>
    <property type="match status" value="3"/>
</dbReference>
<dbReference type="FunFam" id="3.30.565.10:FF:000010">
    <property type="entry name" value="Sensor histidine kinase RcsC"/>
    <property type="match status" value="1"/>
</dbReference>
<keyword evidence="8" id="KW-0067">ATP-binding</keyword>
<accession>A0A9X0HLD9</accession>
<dbReference type="SUPFAM" id="SSF55874">
    <property type="entry name" value="ATPase domain of HSP90 chaperone/DNA topoisomerase II/histidine kinase"/>
    <property type="match status" value="1"/>
</dbReference>
<dbReference type="Gene3D" id="3.40.50.2300">
    <property type="match status" value="1"/>
</dbReference>
<evidence type="ECO:0000256" key="4">
    <source>
        <dbReference type="ARBA" id="ARBA00022475"/>
    </source>
</evidence>
<evidence type="ECO:0000259" key="19">
    <source>
        <dbReference type="PROSITE" id="PS50894"/>
    </source>
</evidence>
<sequence>MPINPVQYPANRVVRYRTTLARRYAAERQARLAAEQHLAAQSELPLAAAERLQLLSELTRLTPNPAFTTDRQGRIRYMNVAAEALRPLLTTPDGLQATGFLQQLLERAVAEQRPQQTEHALADRFYIWTAVPVPETPLLNVYLTNVSTLRQTEAELRRSQHLLARINDTLPTLVFLYDVVERRLLYANDQAEALLGCSAAELQRLGAPELRQLLHPDDLPLLDAQVAAYQHLPEGQLQEAELRFWHCGGYWRWLSLKTTVFSRDEAGRVRQLIGSAEDITERRAAAEELARSRHFLGRVADTVPSLIYLYDLLQGRNLYCNRQLAPMLGYAAADLQLMGNAMFDKLVFPDDLPAVAAHHQRLQQALDGELISTEYRVRRRDGALCWLRVRESVFARNASGAPSEIIGSAEDITQEKLAETERRRAHQQAAEQSRLVRQVIDSVPHLVYLKNEAGQYVLANEATAELFGLSVEELEGLSAGALYATDAEAAQRYHQQDQEVVTTHRQVEQEESIRRPDGKVLCFHSIKRPFVQADGTVLVLGVDSNITELKRAQQELRRAKEAAEENARVKQEFLANMSHEVRTPLNGILGMAGLLARSPLSTEQQRYLGLIKQSADHLLVVINDVLSAAQLGSGKLQLECIAFDLHTLLHDTLDSLQLRAAEKDISLHLELPIPAPALVRGDPHRVRQIVLNLLGNAIKFTEQGRVTLSGQWLPNRAQPTFHLTVEDTGIGIEPHQLASIFEPFTQASASTAREFGGSGLGLSISRGLAKLLGGRIWAESEPGLGSTFHVELPLPPALAPPPALNRHEQPAAPELAGIRVLLVEDNAVNQLFAASLLRGWGVQFDTAANGLEALQLFDTYRFDVVLMDIRMPVLDGLSAAVRMRNHPEAARAATPIVALTAHALPGEARRCRETGFSEYLSKPFREDELLRVLRQVTSANQAVGPATGAGLPQSPAIAHAATGDAGFRQRLAELFVQTTPPAVERLVQHFRNHEWAAMSDAAHFLKSSFAGMELHHLLPAVRLLEAAGKPGTAPQPAQLAAAVEQVRTAAEQLVAELRQQCP</sequence>
<evidence type="ECO:0000256" key="6">
    <source>
        <dbReference type="ARBA" id="ARBA00022692"/>
    </source>
</evidence>
<evidence type="ECO:0000256" key="14">
    <source>
        <dbReference type="SAM" id="Coils"/>
    </source>
</evidence>
<reference evidence="20 21" key="1">
    <citation type="submission" date="2015-11" db="EMBL/GenBank/DDBJ databases">
        <title>Solirubrum puertoriconensis gen. nov. an environmental bacteria isolated in Puerto Rico.</title>
        <authorList>
            <person name="Cuebas-Irizarry M.F."/>
            <person name="Montalvo-Rodriguez R."/>
        </authorList>
    </citation>
    <scope>NUCLEOTIDE SEQUENCE [LARGE SCALE GENOMIC DNA]</scope>
    <source>
        <strain evidence="20 21">MC1A</strain>
    </source>
</reference>
<dbReference type="SMART" id="SM00388">
    <property type="entry name" value="HisKA"/>
    <property type="match status" value="1"/>
</dbReference>
<evidence type="ECO:0000256" key="2">
    <source>
        <dbReference type="ARBA" id="ARBA00004651"/>
    </source>
</evidence>
<feature type="domain" description="Response regulatory" evidence="16">
    <location>
        <begin position="819"/>
        <end position="937"/>
    </location>
</feature>
<dbReference type="GO" id="GO:0000155">
    <property type="term" value="F:phosphorelay sensor kinase activity"/>
    <property type="evidence" value="ECO:0007669"/>
    <property type="project" value="InterPro"/>
</dbReference>
<dbReference type="GO" id="GO:0005886">
    <property type="term" value="C:plasma membrane"/>
    <property type="evidence" value="ECO:0007669"/>
    <property type="project" value="UniProtKB-SubCell"/>
</dbReference>
<feature type="modified residue" description="Phosphohistidine" evidence="12">
    <location>
        <position position="1003"/>
    </location>
</feature>
<feature type="domain" description="PAS" evidence="17">
    <location>
        <begin position="432"/>
        <end position="516"/>
    </location>
</feature>
<dbReference type="Gene3D" id="3.30.450.20">
    <property type="entry name" value="PAS domain"/>
    <property type="match status" value="3"/>
</dbReference>
<dbReference type="InterPro" id="IPR001789">
    <property type="entry name" value="Sig_transdc_resp-reg_receiver"/>
</dbReference>
<dbReference type="InterPro" id="IPR000700">
    <property type="entry name" value="PAS-assoc_C"/>
</dbReference>
<dbReference type="PRINTS" id="PR00344">
    <property type="entry name" value="BCTRLSENSOR"/>
</dbReference>
<dbReference type="SMART" id="SM00086">
    <property type="entry name" value="PAC"/>
    <property type="match status" value="3"/>
</dbReference>
<feature type="domain" description="PAS" evidence="17">
    <location>
        <begin position="159"/>
        <end position="236"/>
    </location>
</feature>
<keyword evidence="14" id="KW-0175">Coiled coil</keyword>
<keyword evidence="5 13" id="KW-0597">Phosphoprotein</keyword>
<dbReference type="AlphaFoldDB" id="A0A9X0HLD9"/>
<dbReference type="InterPro" id="IPR036097">
    <property type="entry name" value="HisK_dim/P_sf"/>
</dbReference>
<keyword evidence="10" id="KW-0902">Two-component regulatory system</keyword>
<feature type="domain" description="PAC" evidence="18">
    <location>
        <begin position="507"/>
        <end position="558"/>
    </location>
</feature>
<evidence type="ECO:0000259" key="18">
    <source>
        <dbReference type="PROSITE" id="PS50113"/>
    </source>
</evidence>
<dbReference type="SUPFAM" id="SSF47384">
    <property type="entry name" value="Homodimeric domain of signal transducing histidine kinase"/>
    <property type="match status" value="1"/>
</dbReference>
<dbReference type="CDD" id="cd17546">
    <property type="entry name" value="REC_hyHK_CKI1_RcsC-like"/>
    <property type="match status" value="1"/>
</dbReference>
<name>A0A9X0HLD9_SOLP1</name>
<keyword evidence="6" id="KW-0812">Transmembrane</keyword>
<evidence type="ECO:0000256" key="1">
    <source>
        <dbReference type="ARBA" id="ARBA00000085"/>
    </source>
</evidence>
<dbReference type="EC" id="2.7.13.3" evidence="3"/>
<dbReference type="PROSITE" id="PS50112">
    <property type="entry name" value="PAS"/>
    <property type="match status" value="3"/>
</dbReference>
<evidence type="ECO:0000256" key="13">
    <source>
        <dbReference type="PROSITE-ProRule" id="PRU00169"/>
    </source>
</evidence>
<dbReference type="SMART" id="SM00448">
    <property type="entry name" value="REC"/>
    <property type="match status" value="1"/>
</dbReference>
<keyword evidence="4" id="KW-1003">Cell membrane</keyword>
<dbReference type="Pfam" id="PF08447">
    <property type="entry name" value="PAS_3"/>
    <property type="match status" value="2"/>
</dbReference>
<proteinExistence type="predicted"/>
<keyword evidence="7" id="KW-0547">Nucleotide-binding</keyword>
<keyword evidence="21" id="KW-1185">Reference proteome</keyword>